<evidence type="ECO:0000313" key="3">
    <source>
        <dbReference type="RefSeq" id="XP_035584248.1"/>
    </source>
</evidence>
<dbReference type="GeneID" id="113928028"/>
<feature type="region of interest" description="Disordered" evidence="1">
    <location>
        <begin position="1"/>
        <end position="22"/>
    </location>
</feature>
<protein>
    <submittedName>
        <fullName evidence="3">Uncharacterized protein LOC113928028</fullName>
    </submittedName>
</protein>
<dbReference type="KEGG" id="zca:113928028"/>
<proteinExistence type="predicted"/>
<evidence type="ECO:0000256" key="1">
    <source>
        <dbReference type="SAM" id="MobiDB-lite"/>
    </source>
</evidence>
<sequence>MAPSPPKKIRKQPGSLGQGRHTGFSVWAGLVPKTPGRWSPGAGAPRGFLGTVVLSRALSGPGGCASLGEATSPVPEGRATARVVPAREGGQGRVEPGAAPGGKFLCEAEIGPVCQPSVCAAAARAGPGGRAAACPPLWNREPGLQRSSLRFWKKTRAKEYILKPLRSKPPVVALPGKFRIKGRTVAQKNGLPGPRLRRLKRWLCGLLELLCLPHLAHVQNMRNVADVFVRVPPTEYIPVQLDSSGSQISTRH</sequence>
<name>A0A6P9FL18_ZALCA</name>
<dbReference type="AlphaFoldDB" id="A0A6P9FL18"/>
<keyword evidence="2" id="KW-1185">Reference proteome</keyword>
<organism evidence="2 3">
    <name type="scientific">Zalophus californianus</name>
    <name type="common">California sealion</name>
    <dbReference type="NCBI Taxonomy" id="9704"/>
    <lineage>
        <taxon>Eukaryota</taxon>
        <taxon>Metazoa</taxon>
        <taxon>Chordata</taxon>
        <taxon>Craniata</taxon>
        <taxon>Vertebrata</taxon>
        <taxon>Euteleostomi</taxon>
        <taxon>Mammalia</taxon>
        <taxon>Eutheria</taxon>
        <taxon>Laurasiatheria</taxon>
        <taxon>Carnivora</taxon>
        <taxon>Caniformia</taxon>
        <taxon>Pinnipedia</taxon>
        <taxon>Otariidae</taxon>
        <taxon>Zalophus</taxon>
    </lineage>
</organism>
<gene>
    <name evidence="3" type="primary">LOC113928028</name>
</gene>
<dbReference type="Proteomes" id="UP000515165">
    <property type="component" value="Chromosome 7"/>
</dbReference>
<dbReference type="RefSeq" id="XP_035584248.1">
    <property type="nucleotide sequence ID" value="XM_035728355.1"/>
</dbReference>
<reference evidence="3" key="1">
    <citation type="submission" date="2025-08" db="UniProtKB">
        <authorList>
            <consortium name="RefSeq"/>
        </authorList>
    </citation>
    <scope>IDENTIFICATION</scope>
    <source>
        <tissue evidence="3">Blood</tissue>
    </source>
</reference>
<accession>A0A6P9FL18</accession>
<evidence type="ECO:0000313" key="2">
    <source>
        <dbReference type="Proteomes" id="UP000515165"/>
    </source>
</evidence>